<keyword evidence="5" id="KW-1185">Reference proteome</keyword>
<dbReference type="Pfam" id="PF20434">
    <property type="entry name" value="BD-FAE"/>
    <property type="match status" value="1"/>
</dbReference>
<dbReference type="GO" id="GO:0016787">
    <property type="term" value="F:hydrolase activity"/>
    <property type="evidence" value="ECO:0007669"/>
    <property type="project" value="UniProtKB-KW"/>
</dbReference>
<feature type="region of interest" description="Disordered" evidence="2">
    <location>
        <begin position="262"/>
        <end position="284"/>
    </location>
</feature>
<evidence type="ECO:0000313" key="5">
    <source>
        <dbReference type="Proteomes" id="UP000315677"/>
    </source>
</evidence>
<organism evidence="4 5">
    <name type="scientific">Pseudonocardia kunmingensis</name>
    <dbReference type="NCBI Taxonomy" id="630975"/>
    <lineage>
        <taxon>Bacteria</taxon>
        <taxon>Bacillati</taxon>
        <taxon>Actinomycetota</taxon>
        <taxon>Actinomycetes</taxon>
        <taxon>Pseudonocardiales</taxon>
        <taxon>Pseudonocardiaceae</taxon>
        <taxon>Pseudonocardia</taxon>
    </lineage>
</organism>
<evidence type="ECO:0000313" key="4">
    <source>
        <dbReference type="EMBL" id="TQM01768.1"/>
    </source>
</evidence>
<dbReference type="OrthoDB" id="9803828at2"/>
<dbReference type="AlphaFoldDB" id="A0A543CY31"/>
<feature type="domain" description="BD-FAE-like" evidence="3">
    <location>
        <begin position="18"/>
        <end position="225"/>
    </location>
</feature>
<dbReference type="InterPro" id="IPR029058">
    <property type="entry name" value="AB_hydrolase_fold"/>
</dbReference>
<dbReference type="PANTHER" id="PTHR48081">
    <property type="entry name" value="AB HYDROLASE SUPERFAMILY PROTEIN C4A8.06C"/>
    <property type="match status" value="1"/>
</dbReference>
<evidence type="ECO:0000256" key="1">
    <source>
        <dbReference type="ARBA" id="ARBA00022801"/>
    </source>
</evidence>
<evidence type="ECO:0000259" key="3">
    <source>
        <dbReference type="Pfam" id="PF20434"/>
    </source>
</evidence>
<accession>A0A543CY31</accession>
<dbReference type="Gene3D" id="3.40.50.1820">
    <property type="entry name" value="alpha/beta hydrolase"/>
    <property type="match status" value="1"/>
</dbReference>
<name>A0A543CY31_9PSEU</name>
<dbReference type="PANTHER" id="PTHR48081:SF13">
    <property type="entry name" value="ALPHA_BETA HYDROLASE"/>
    <property type="match status" value="1"/>
</dbReference>
<sequence>MIIHDVAVVRRPGRDLMLDLVTPATPGPHPVVAWLPGGAFLRGDRKRLPARIDDLLARGVAVAALEYRFSSEARYPAQILDVRAGLRHLYHHAERHGLDRDRIALWGASAGGHLAALAGLLARVPVLDGEPDGPRVDIAAVAAAYPLTDLTSTAPVADAEIPDLAGTPGPVERLLGGCPTDLPELARAASPLHQVHRGAPPFQICHGDADRLVDPTHSVRLHHRLLAAGAASELIVLPGFGHSFLNARADGDVDATGGLLEPGRLAAEQPVPAQRDTGRGPRPTRFGFDSIAAFLSDHLGSSLKSLD</sequence>
<keyword evidence="1" id="KW-0378">Hydrolase</keyword>
<dbReference type="InterPro" id="IPR049492">
    <property type="entry name" value="BD-FAE-like_dom"/>
</dbReference>
<dbReference type="InterPro" id="IPR050300">
    <property type="entry name" value="GDXG_lipolytic_enzyme"/>
</dbReference>
<reference evidence="4 5" key="1">
    <citation type="submission" date="2019-06" db="EMBL/GenBank/DDBJ databases">
        <title>Sequencing the genomes of 1000 actinobacteria strains.</title>
        <authorList>
            <person name="Klenk H.-P."/>
        </authorList>
    </citation>
    <scope>NUCLEOTIDE SEQUENCE [LARGE SCALE GENOMIC DNA]</scope>
    <source>
        <strain evidence="4 5">DSM 45301</strain>
    </source>
</reference>
<gene>
    <name evidence="4" type="ORF">FB558_8282</name>
</gene>
<proteinExistence type="predicted"/>
<evidence type="ECO:0000256" key="2">
    <source>
        <dbReference type="SAM" id="MobiDB-lite"/>
    </source>
</evidence>
<dbReference type="SUPFAM" id="SSF53474">
    <property type="entry name" value="alpha/beta-Hydrolases"/>
    <property type="match status" value="1"/>
</dbReference>
<dbReference type="EMBL" id="VFPA01000008">
    <property type="protein sequence ID" value="TQM01768.1"/>
    <property type="molecule type" value="Genomic_DNA"/>
</dbReference>
<comment type="caution">
    <text evidence="4">The sequence shown here is derived from an EMBL/GenBank/DDBJ whole genome shotgun (WGS) entry which is preliminary data.</text>
</comment>
<protein>
    <submittedName>
        <fullName evidence="4">Acetyl esterase/lipase</fullName>
    </submittedName>
</protein>
<dbReference type="Proteomes" id="UP000315677">
    <property type="component" value="Unassembled WGS sequence"/>
</dbReference>
<dbReference type="RefSeq" id="WP_142064601.1">
    <property type="nucleotide sequence ID" value="NZ_VFPA01000008.1"/>
</dbReference>